<dbReference type="RefSeq" id="WP_033201528.1">
    <property type="nucleotide sequence ID" value="NZ_LGUP01000119.1"/>
</dbReference>
<dbReference type="InterPro" id="IPR036465">
    <property type="entry name" value="vWFA_dom_sf"/>
</dbReference>
<dbReference type="InterPro" id="IPR019303">
    <property type="entry name" value="vWA_TerF_C"/>
</dbReference>
<dbReference type="InterPro" id="IPR002035">
    <property type="entry name" value="VWF_A"/>
</dbReference>
<dbReference type="EMBL" id="LGUP01000119">
    <property type="protein sequence ID" value="KOG28000.1"/>
    <property type="molecule type" value="Genomic_DNA"/>
</dbReference>
<dbReference type="Pfam" id="PF10138">
    <property type="entry name" value="vWA-TerF-like"/>
    <property type="match status" value="1"/>
</dbReference>
<dbReference type="OrthoDB" id="5756874at2"/>
<evidence type="ECO:0000259" key="2">
    <source>
        <dbReference type="SMART" id="SM00327"/>
    </source>
</evidence>
<proteinExistence type="predicted"/>
<dbReference type="SUPFAM" id="SSF53300">
    <property type="entry name" value="vWA-like"/>
    <property type="match status" value="1"/>
</dbReference>
<dbReference type="SMART" id="SM00327">
    <property type="entry name" value="VWA"/>
    <property type="match status" value="1"/>
</dbReference>
<feature type="compositionally biased region" description="Acidic residues" evidence="1">
    <location>
        <begin position="173"/>
        <end position="182"/>
    </location>
</feature>
<evidence type="ECO:0000256" key="1">
    <source>
        <dbReference type="SAM" id="MobiDB-lite"/>
    </source>
</evidence>
<feature type="compositionally biased region" description="Low complexity" evidence="1">
    <location>
        <begin position="163"/>
        <end position="172"/>
    </location>
</feature>
<feature type="compositionally biased region" description="Low complexity" evidence="1">
    <location>
        <begin position="183"/>
        <end position="198"/>
    </location>
</feature>
<feature type="compositionally biased region" description="Acidic residues" evidence="1">
    <location>
        <begin position="251"/>
        <end position="267"/>
    </location>
</feature>
<dbReference type="AlphaFoldDB" id="A0A0L8KQ57"/>
<feature type="compositionally biased region" description="Low complexity" evidence="1">
    <location>
        <begin position="100"/>
        <end position="109"/>
    </location>
</feature>
<feature type="region of interest" description="Disordered" evidence="1">
    <location>
        <begin position="1"/>
        <end position="373"/>
    </location>
</feature>
<comment type="caution">
    <text evidence="3">The sequence shown here is derived from an EMBL/GenBank/DDBJ whole genome shotgun (WGS) entry which is preliminary data.</text>
</comment>
<name>A0A0L8KQ57_STRVR</name>
<feature type="compositionally biased region" description="Low complexity" evidence="1">
    <location>
        <begin position="286"/>
        <end position="345"/>
    </location>
</feature>
<protein>
    <recommendedName>
        <fullName evidence="2">VWFA domain-containing protein</fullName>
    </recommendedName>
</protein>
<sequence>MGIRSMLRKVFGRDREESPATSVPPQTRETPSTSPDTPEDDARRKADELVAEAFDNPQIPKARTATPADTGTPEPSPAPTAPAAAEPEATDTADADTAEAEPVAVAVEAEAVEAEAVEAEPVQAEAVEAEPAAAATELEGAAQTAAAADADAAEAGDADAETEGAAQAAADVDVVEAADAETESAAQTAADADAGTAEAEAEAEAIEDATSPAEAEAEDTAAETQDAAEATATADADTAEAEAAAGADAAQAEDVDADVDVDVETEVSAEAATAADADEVAEPEAAEPVAEAAEPVAAAAEPVAEVAEPVAEAAEPVAAAGGAEAEAPAAVDESPAEPEAVAVEAAEPEAEAVEAAEAEAVEAAEVEAEGEDGVAQGPAVGLAKVKAGAPQLAEAYKAAGTVLKKEGLTGARAAVYLVVDRSGSMRGYFKDGSVQRLAEQTVALAAHLDEEATVTTVFFSTDIDGTVDLAPADLTPTRVEEVNATLGRLGRTNYHRAVEEVLAHHAKGDPARPALVVFQTDGAPESKTAAAQALAEAADRPLQWRFVVWGEEDNKAFDFLRKLDGTPRTAVHFAGVTPVETPHASFYRGLLTGLEF</sequence>
<feature type="compositionally biased region" description="Acidic residues" evidence="1">
    <location>
        <begin position="276"/>
        <end position="285"/>
    </location>
</feature>
<dbReference type="CDD" id="cd00198">
    <property type="entry name" value="vWFA"/>
    <property type="match status" value="1"/>
</dbReference>
<feature type="compositionally biased region" description="Acidic residues" evidence="1">
    <location>
        <begin position="151"/>
        <end position="162"/>
    </location>
</feature>
<dbReference type="PATRIC" id="fig|1938.6.peg.3023"/>
<accession>A0A0L8KQ57</accession>
<feature type="domain" description="VWFA" evidence="2">
    <location>
        <begin position="412"/>
        <end position="591"/>
    </location>
</feature>
<feature type="compositionally biased region" description="Acidic residues" evidence="1">
    <location>
        <begin position="346"/>
        <end position="372"/>
    </location>
</feature>
<evidence type="ECO:0000313" key="3">
    <source>
        <dbReference type="EMBL" id="KOG28000.1"/>
    </source>
</evidence>
<dbReference type="Gene3D" id="3.40.50.410">
    <property type="entry name" value="von Willebrand factor, type A domain"/>
    <property type="match status" value="1"/>
</dbReference>
<gene>
    <name evidence="3" type="ORF">ADK34_13955</name>
</gene>
<organism evidence="3 4">
    <name type="scientific">Streptomyces viridochromogenes</name>
    <dbReference type="NCBI Taxonomy" id="1938"/>
    <lineage>
        <taxon>Bacteria</taxon>
        <taxon>Bacillati</taxon>
        <taxon>Actinomycetota</taxon>
        <taxon>Actinomycetes</taxon>
        <taxon>Kitasatosporales</taxon>
        <taxon>Streptomycetaceae</taxon>
        <taxon>Streptomyces</taxon>
    </lineage>
</organism>
<feature type="compositionally biased region" description="Low complexity" evidence="1">
    <location>
        <begin position="222"/>
        <end position="250"/>
    </location>
</feature>
<dbReference type="Proteomes" id="UP000037023">
    <property type="component" value="Unassembled WGS sequence"/>
</dbReference>
<feature type="compositionally biased region" description="Low complexity" evidence="1">
    <location>
        <begin position="119"/>
        <end position="150"/>
    </location>
</feature>
<reference evidence="3 4" key="1">
    <citation type="submission" date="2015-06" db="EMBL/GenBank/DDBJ databases">
        <authorList>
            <person name="Hoefler B.C."/>
            <person name="Straight P.D."/>
        </authorList>
    </citation>
    <scope>NUCLEOTIDE SEQUENCE [LARGE SCALE GENOMIC DNA]</scope>
    <source>
        <strain evidence="3 4">NRRL 3427</strain>
    </source>
</reference>
<feature type="compositionally biased region" description="Polar residues" evidence="1">
    <location>
        <begin position="19"/>
        <end position="36"/>
    </location>
</feature>
<feature type="compositionally biased region" description="Acidic residues" evidence="1">
    <location>
        <begin position="88"/>
        <end position="99"/>
    </location>
</feature>
<evidence type="ECO:0000313" key="4">
    <source>
        <dbReference type="Proteomes" id="UP000037023"/>
    </source>
</evidence>